<protein>
    <submittedName>
        <fullName evidence="1">Uncharacterized protein DUF1652</fullName>
    </submittedName>
</protein>
<reference evidence="1 2" key="1">
    <citation type="journal article" date="2015" name="Stand. Genomic Sci.">
        <title>Genomic Encyclopedia of Bacterial and Archaeal Type Strains, Phase III: the genomes of soil and plant-associated and newly described type strains.</title>
        <authorList>
            <person name="Whitman W.B."/>
            <person name="Woyke T."/>
            <person name="Klenk H.P."/>
            <person name="Zhou Y."/>
            <person name="Lilburn T.G."/>
            <person name="Beck B.J."/>
            <person name="De Vos P."/>
            <person name="Vandamme P."/>
            <person name="Eisen J.A."/>
            <person name="Garrity G."/>
            <person name="Hugenholtz P."/>
            <person name="Kyrpides N.C."/>
        </authorList>
    </citation>
    <scope>NUCLEOTIDE SEQUENCE [LARGE SCALE GENOMIC DNA]</scope>
    <source>
        <strain evidence="1 2">CGMCC 1.6858</strain>
    </source>
</reference>
<comment type="caution">
    <text evidence="1">The sequence shown here is derived from an EMBL/GenBank/DDBJ whole genome shotgun (WGS) entry which is preliminary data.</text>
</comment>
<dbReference type="EMBL" id="VLKY01000013">
    <property type="protein sequence ID" value="TWI51014.1"/>
    <property type="molecule type" value="Genomic_DNA"/>
</dbReference>
<name>A0A562Q2W8_9PSED</name>
<accession>A0A562Q2W8</accession>
<organism evidence="1 2">
    <name type="scientific">Pseudomonas duriflava</name>
    <dbReference type="NCBI Taxonomy" id="459528"/>
    <lineage>
        <taxon>Bacteria</taxon>
        <taxon>Pseudomonadati</taxon>
        <taxon>Pseudomonadota</taxon>
        <taxon>Gammaproteobacteria</taxon>
        <taxon>Pseudomonadales</taxon>
        <taxon>Pseudomonadaceae</taxon>
        <taxon>Pseudomonas</taxon>
    </lineage>
</organism>
<gene>
    <name evidence="1" type="ORF">IQ22_03716</name>
</gene>
<dbReference type="Proteomes" id="UP000316905">
    <property type="component" value="Unassembled WGS sequence"/>
</dbReference>
<proteinExistence type="predicted"/>
<evidence type="ECO:0000313" key="2">
    <source>
        <dbReference type="Proteomes" id="UP000316905"/>
    </source>
</evidence>
<dbReference type="AlphaFoldDB" id="A0A562Q2W8"/>
<evidence type="ECO:0000313" key="1">
    <source>
        <dbReference type="EMBL" id="TWI51014.1"/>
    </source>
</evidence>
<keyword evidence="2" id="KW-1185">Reference proteome</keyword>
<sequence>MVYVSDTLSLSQAQILLESSFSPYGCRLIHSEQEYFGLEFFHPGTKDTLMVVFGMPIEAARKATSLGRLIAELHLDLAFNAEKTVPHEYSARL</sequence>